<dbReference type="EMBL" id="CM017327">
    <property type="protein sequence ID" value="KAE8098852.1"/>
    <property type="molecule type" value="Genomic_DNA"/>
</dbReference>
<gene>
    <name evidence="1" type="ORF">FH972_016886</name>
</gene>
<sequence>MMESPRPIALKSAIGEPCRAGQAMENQSWSQSINMGPVGPSLRCTTGITDMIAMRRLPRKGIEGTRLVENTATTGEASTIFKAEPVIMTVGALGMVTSPKAVRMHRCMEATSTKAK</sequence>
<proteinExistence type="predicted"/>
<dbReference type="Proteomes" id="UP000327013">
    <property type="component" value="Chromosome 7"/>
</dbReference>
<reference evidence="1 2" key="1">
    <citation type="submission" date="2019-06" db="EMBL/GenBank/DDBJ databases">
        <title>A chromosomal-level reference genome of Carpinus fangiana (Coryloideae, Betulaceae).</title>
        <authorList>
            <person name="Yang X."/>
            <person name="Wang Z."/>
            <person name="Zhang L."/>
            <person name="Hao G."/>
            <person name="Liu J."/>
            <person name="Yang Y."/>
        </authorList>
    </citation>
    <scope>NUCLEOTIDE SEQUENCE [LARGE SCALE GENOMIC DNA]</scope>
    <source>
        <strain evidence="1">Cfa_2016G</strain>
        <tissue evidence="1">Leaf</tissue>
    </source>
</reference>
<evidence type="ECO:0000313" key="2">
    <source>
        <dbReference type="Proteomes" id="UP000327013"/>
    </source>
</evidence>
<dbReference type="AlphaFoldDB" id="A0A5N6RH99"/>
<organism evidence="1 2">
    <name type="scientific">Carpinus fangiana</name>
    <dbReference type="NCBI Taxonomy" id="176857"/>
    <lineage>
        <taxon>Eukaryota</taxon>
        <taxon>Viridiplantae</taxon>
        <taxon>Streptophyta</taxon>
        <taxon>Embryophyta</taxon>
        <taxon>Tracheophyta</taxon>
        <taxon>Spermatophyta</taxon>
        <taxon>Magnoliopsida</taxon>
        <taxon>eudicotyledons</taxon>
        <taxon>Gunneridae</taxon>
        <taxon>Pentapetalae</taxon>
        <taxon>rosids</taxon>
        <taxon>fabids</taxon>
        <taxon>Fagales</taxon>
        <taxon>Betulaceae</taxon>
        <taxon>Carpinus</taxon>
    </lineage>
</organism>
<keyword evidence="2" id="KW-1185">Reference proteome</keyword>
<name>A0A5N6RH99_9ROSI</name>
<protein>
    <submittedName>
        <fullName evidence="1">Uncharacterized protein</fullName>
    </submittedName>
</protein>
<evidence type="ECO:0000313" key="1">
    <source>
        <dbReference type="EMBL" id="KAE8098852.1"/>
    </source>
</evidence>
<accession>A0A5N6RH99</accession>